<proteinExistence type="inferred from homology"/>
<dbReference type="EMBL" id="JADFTS010000009">
    <property type="protein sequence ID" value="KAF9587459.1"/>
    <property type="molecule type" value="Genomic_DNA"/>
</dbReference>
<comment type="caution">
    <text evidence="5">The sequence shown here is derived from an EMBL/GenBank/DDBJ whole genome shotgun (WGS) entry which is preliminary data.</text>
</comment>
<dbReference type="SUPFAM" id="SSF51445">
    <property type="entry name" value="(Trans)glycosidases"/>
    <property type="match status" value="1"/>
</dbReference>
<dbReference type="Proteomes" id="UP000631114">
    <property type="component" value="Unassembled WGS sequence"/>
</dbReference>
<keyword evidence="6" id="KW-1185">Reference proteome</keyword>
<dbReference type="GO" id="GO:0004553">
    <property type="term" value="F:hydrolase activity, hydrolyzing O-glycosyl compounds"/>
    <property type="evidence" value="ECO:0007669"/>
    <property type="project" value="InterPro"/>
</dbReference>
<dbReference type="AlphaFoldDB" id="A0A835GUA7"/>
<dbReference type="Gene3D" id="3.20.20.80">
    <property type="entry name" value="Glycosidases"/>
    <property type="match status" value="1"/>
</dbReference>
<evidence type="ECO:0000313" key="5">
    <source>
        <dbReference type="EMBL" id="KAF9587459.1"/>
    </source>
</evidence>
<protein>
    <submittedName>
        <fullName evidence="5">Uncharacterized protein</fullName>
    </submittedName>
</protein>
<keyword evidence="2" id="KW-0378">Hydrolase</keyword>
<evidence type="ECO:0000256" key="3">
    <source>
        <dbReference type="ARBA" id="ARBA00023295"/>
    </source>
</evidence>
<evidence type="ECO:0000256" key="4">
    <source>
        <dbReference type="RuleBase" id="RU004335"/>
    </source>
</evidence>
<evidence type="ECO:0000256" key="2">
    <source>
        <dbReference type="ARBA" id="ARBA00022801"/>
    </source>
</evidence>
<name>A0A835GUA7_9MAGN</name>
<keyword evidence="3" id="KW-0326">Glycosidase</keyword>
<dbReference type="Pfam" id="PF00332">
    <property type="entry name" value="Glyco_hydro_17"/>
    <property type="match status" value="1"/>
</dbReference>
<sequence length="111" mass="12606">MLDDNEMDAKNLPLPLEVVSLYQSNHIGRMRLSESDSSMFEAHRVEIQILLGGNDTRYRTTCIIYTAKNDWVEKNIRHPGPMSILSYIVVGNEAIPSSYAPFVLPKNRKPS</sequence>
<dbReference type="InterPro" id="IPR000490">
    <property type="entry name" value="Glyco_hydro_17"/>
</dbReference>
<comment type="similarity">
    <text evidence="1 4">Belongs to the glycosyl hydrolase 17 family.</text>
</comment>
<evidence type="ECO:0000256" key="1">
    <source>
        <dbReference type="ARBA" id="ARBA00008773"/>
    </source>
</evidence>
<reference evidence="5 6" key="1">
    <citation type="submission" date="2020-10" db="EMBL/GenBank/DDBJ databases">
        <title>The Coptis chinensis genome and diversification of protoberbering-type alkaloids.</title>
        <authorList>
            <person name="Wang B."/>
            <person name="Shu S."/>
            <person name="Song C."/>
            <person name="Liu Y."/>
        </authorList>
    </citation>
    <scope>NUCLEOTIDE SEQUENCE [LARGE SCALE GENOMIC DNA]</scope>
    <source>
        <strain evidence="5">HL-2020</strain>
        <tissue evidence="5">Leaf</tissue>
    </source>
</reference>
<dbReference type="InterPro" id="IPR044965">
    <property type="entry name" value="Glyco_hydro_17_plant"/>
</dbReference>
<evidence type="ECO:0000313" key="6">
    <source>
        <dbReference type="Proteomes" id="UP000631114"/>
    </source>
</evidence>
<dbReference type="InterPro" id="IPR017853">
    <property type="entry name" value="GH"/>
</dbReference>
<gene>
    <name evidence="5" type="ORF">IFM89_003398</name>
</gene>
<dbReference type="PANTHER" id="PTHR32227">
    <property type="entry name" value="GLUCAN ENDO-1,3-BETA-GLUCOSIDASE BG1-RELATED-RELATED"/>
    <property type="match status" value="1"/>
</dbReference>
<dbReference type="GO" id="GO:0005975">
    <property type="term" value="P:carbohydrate metabolic process"/>
    <property type="evidence" value="ECO:0007669"/>
    <property type="project" value="InterPro"/>
</dbReference>
<organism evidence="5 6">
    <name type="scientific">Coptis chinensis</name>
    <dbReference type="NCBI Taxonomy" id="261450"/>
    <lineage>
        <taxon>Eukaryota</taxon>
        <taxon>Viridiplantae</taxon>
        <taxon>Streptophyta</taxon>
        <taxon>Embryophyta</taxon>
        <taxon>Tracheophyta</taxon>
        <taxon>Spermatophyta</taxon>
        <taxon>Magnoliopsida</taxon>
        <taxon>Ranunculales</taxon>
        <taxon>Ranunculaceae</taxon>
        <taxon>Coptidoideae</taxon>
        <taxon>Coptis</taxon>
    </lineage>
</organism>
<accession>A0A835GUA7</accession>